<organism evidence="4 5">
    <name type="scientific">Staphylococcus aureus</name>
    <dbReference type="NCBI Taxonomy" id="1280"/>
    <lineage>
        <taxon>Bacteria</taxon>
        <taxon>Bacillati</taxon>
        <taxon>Bacillota</taxon>
        <taxon>Bacilli</taxon>
        <taxon>Bacillales</taxon>
        <taxon>Staphylococcaceae</taxon>
        <taxon>Staphylococcus</taxon>
    </lineage>
</organism>
<dbReference type="Proteomes" id="UP000238775">
    <property type="component" value="Unassembled WGS sequence"/>
</dbReference>
<dbReference type="InterPro" id="IPR044068">
    <property type="entry name" value="CB"/>
</dbReference>
<dbReference type="InterPro" id="IPR010998">
    <property type="entry name" value="Integrase_recombinase_N"/>
</dbReference>
<dbReference type="Gene3D" id="1.10.150.130">
    <property type="match status" value="1"/>
</dbReference>
<evidence type="ECO:0000256" key="2">
    <source>
        <dbReference type="PROSITE-ProRule" id="PRU01248"/>
    </source>
</evidence>
<dbReference type="AlphaFoldDB" id="A0A7Z1N2Y7"/>
<accession>A0A7Z1N2Y7</accession>
<keyword evidence="1 2" id="KW-0238">DNA-binding</keyword>
<name>A0A7Z1N2Y7_STAAU</name>
<proteinExistence type="predicted"/>
<feature type="domain" description="Core-binding (CB)" evidence="3">
    <location>
        <begin position="34"/>
        <end position="132"/>
    </location>
</feature>
<dbReference type="EMBL" id="PGWZ01000367">
    <property type="protein sequence ID" value="PPJ74544.1"/>
    <property type="molecule type" value="Genomic_DNA"/>
</dbReference>
<reference evidence="4 5" key="1">
    <citation type="submission" date="2017-11" db="EMBL/GenBank/DDBJ databases">
        <authorList>
            <person name="Founou R.C."/>
            <person name="Founou L."/>
            <person name="Allam M."/>
            <person name="Ismail A."/>
            <person name="Essack S.Y."/>
        </authorList>
    </citation>
    <scope>NUCLEOTIDE SEQUENCE [LARGE SCALE GENOMIC DNA]</scope>
    <source>
        <strain evidence="4 5">G703N2B1</strain>
    </source>
</reference>
<feature type="non-terminal residue" evidence="4">
    <location>
        <position position="210"/>
    </location>
</feature>
<dbReference type="SUPFAM" id="SSF56349">
    <property type="entry name" value="DNA breaking-rejoining enzymes"/>
    <property type="match status" value="1"/>
</dbReference>
<evidence type="ECO:0000259" key="3">
    <source>
        <dbReference type="PROSITE" id="PS51900"/>
    </source>
</evidence>
<dbReference type="InterPro" id="IPR004107">
    <property type="entry name" value="Integrase_SAM-like_N"/>
</dbReference>
<evidence type="ECO:0000313" key="4">
    <source>
        <dbReference type="EMBL" id="PPJ74544.1"/>
    </source>
</evidence>
<evidence type="ECO:0000256" key="1">
    <source>
        <dbReference type="ARBA" id="ARBA00023125"/>
    </source>
</evidence>
<dbReference type="GO" id="GO:0015074">
    <property type="term" value="P:DNA integration"/>
    <property type="evidence" value="ECO:0007669"/>
    <property type="project" value="InterPro"/>
</dbReference>
<dbReference type="Pfam" id="PF02899">
    <property type="entry name" value="Phage_int_SAM_1"/>
    <property type="match status" value="1"/>
</dbReference>
<dbReference type="InterPro" id="IPR011010">
    <property type="entry name" value="DNA_brk_join_enz"/>
</dbReference>
<sequence>MYTYTIKIRNEIIMKIVEVKSKNGTNFMILDGNNEPIVDAVRYLKYLDSVKKSLNTKKTYAYALKNFFVYLESKKICYKEVSFDNFVDFIRWMKTPFEYENVLSYHRKEKSISPKTINLTMTVVSNFYDYLYRSKKLDVNFYDFMHMESKYSKKYKSFMHHINKDYRTLKNILKVKEPKKKIEVLTNAEVKKLLEEANNIRDKFLIQLLY</sequence>
<gene>
    <name evidence="4" type="ORF">CV021_07865</name>
</gene>
<protein>
    <submittedName>
        <fullName evidence="4">Transposase</fullName>
    </submittedName>
</protein>
<comment type="caution">
    <text evidence="4">The sequence shown here is derived from an EMBL/GenBank/DDBJ whole genome shotgun (WGS) entry which is preliminary data.</text>
</comment>
<evidence type="ECO:0000313" key="5">
    <source>
        <dbReference type="Proteomes" id="UP000238775"/>
    </source>
</evidence>
<dbReference type="GO" id="GO:0003677">
    <property type="term" value="F:DNA binding"/>
    <property type="evidence" value="ECO:0007669"/>
    <property type="project" value="UniProtKB-UniRule"/>
</dbReference>
<dbReference type="PROSITE" id="PS51900">
    <property type="entry name" value="CB"/>
    <property type="match status" value="1"/>
</dbReference>